<protein>
    <submittedName>
        <fullName evidence="1">Uncharacterized protein</fullName>
    </submittedName>
</protein>
<evidence type="ECO:0000313" key="2">
    <source>
        <dbReference type="Proteomes" id="UP001501414"/>
    </source>
</evidence>
<dbReference type="Proteomes" id="UP001501414">
    <property type="component" value="Unassembled WGS sequence"/>
</dbReference>
<dbReference type="EMBL" id="BAAAJK010000011">
    <property type="protein sequence ID" value="GAA1390308.1"/>
    <property type="molecule type" value="Genomic_DNA"/>
</dbReference>
<keyword evidence="2" id="KW-1185">Reference proteome</keyword>
<evidence type="ECO:0000313" key="1">
    <source>
        <dbReference type="EMBL" id="GAA1390308.1"/>
    </source>
</evidence>
<gene>
    <name evidence="1" type="ORF">GCM10009613_30670</name>
</gene>
<accession>A0ABN1XWN0</accession>
<comment type="caution">
    <text evidence="1">The sequence shown here is derived from an EMBL/GenBank/DDBJ whole genome shotgun (WGS) entry which is preliminary data.</text>
</comment>
<organism evidence="1 2">
    <name type="scientific">Pseudonocardia kongjuensis</name>
    <dbReference type="NCBI Taxonomy" id="102227"/>
    <lineage>
        <taxon>Bacteria</taxon>
        <taxon>Bacillati</taxon>
        <taxon>Actinomycetota</taxon>
        <taxon>Actinomycetes</taxon>
        <taxon>Pseudonocardiales</taxon>
        <taxon>Pseudonocardiaceae</taxon>
        <taxon>Pseudonocardia</taxon>
    </lineage>
</organism>
<reference evidence="1 2" key="1">
    <citation type="journal article" date="2019" name="Int. J. Syst. Evol. Microbiol.">
        <title>The Global Catalogue of Microorganisms (GCM) 10K type strain sequencing project: providing services to taxonomists for standard genome sequencing and annotation.</title>
        <authorList>
            <consortium name="The Broad Institute Genomics Platform"/>
            <consortium name="The Broad Institute Genome Sequencing Center for Infectious Disease"/>
            <person name="Wu L."/>
            <person name="Ma J."/>
        </authorList>
    </citation>
    <scope>NUCLEOTIDE SEQUENCE [LARGE SCALE GENOMIC DNA]</scope>
    <source>
        <strain evidence="1 2">JCM 11896</strain>
    </source>
</reference>
<sequence>MTDDTYFLSDAYNRWADELRPVGHGPRLGDIPVPPELHAHISRLVKRYYEYSRVDDPARKGRMITMNTVAARMLAARHSRGPFRIAPQSRGVIIYSDSVTTECHSVLSETYWRSGHSPSSGSIPT</sequence>
<proteinExistence type="predicted"/>
<name>A0ABN1XWN0_9PSEU</name>